<protein>
    <submittedName>
        <fullName evidence="1">(Mediterranean fruit fly) hypothetical protein</fullName>
    </submittedName>
</protein>
<dbReference type="EMBL" id="CAJHJT010000012">
    <property type="protein sequence ID" value="CAD6996618.1"/>
    <property type="molecule type" value="Genomic_DNA"/>
</dbReference>
<name>A0A811UE51_CERCA</name>
<comment type="caution">
    <text evidence="1">The sequence shown here is derived from an EMBL/GenBank/DDBJ whole genome shotgun (WGS) entry which is preliminary data.</text>
</comment>
<dbReference type="AlphaFoldDB" id="A0A811UE51"/>
<dbReference type="Proteomes" id="UP000606786">
    <property type="component" value="Unassembled WGS sequence"/>
</dbReference>
<gene>
    <name evidence="1" type="ORF">CCAP1982_LOCUS5292</name>
</gene>
<evidence type="ECO:0000313" key="1">
    <source>
        <dbReference type="EMBL" id="CAD6996618.1"/>
    </source>
</evidence>
<reference evidence="1" key="1">
    <citation type="submission" date="2020-11" db="EMBL/GenBank/DDBJ databases">
        <authorList>
            <person name="Whitehead M."/>
        </authorList>
    </citation>
    <scope>NUCLEOTIDE SEQUENCE</scope>
    <source>
        <strain evidence="1">EGII</strain>
    </source>
</reference>
<keyword evidence="2" id="KW-1185">Reference proteome</keyword>
<accession>A0A811UE51</accession>
<evidence type="ECO:0000313" key="2">
    <source>
        <dbReference type="Proteomes" id="UP000606786"/>
    </source>
</evidence>
<sequence>MQDVDKEKLSDKAGTLPGIALNWPQCGNKGSRTSIWHILQRCKLPKLMQEPHLLPRHMQAHLRFAEDRKYIKHQLEHGGGSVVLETFTSKDTQHLSFGKQNVTNETGVFGDSSKETMN</sequence>
<proteinExistence type="predicted"/>
<organism evidence="1 2">
    <name type="scientific">Ceratitis capitata</name>
    <name type="common">Mediterranean fruit fly</name>
    <name type="synonym">Tephritis capitata</name>
    <dbReference type="NCBI Taxonomy" id="7213"/>
    <lineage>
        <taxon>Eukaryota</taxon>
        <taxon>Metazoa</taxon>
        <taxon>Ecdysozoa</taxon>
        <taxon>Arthropoda</taxon>
        <taxon>Hexapoda</taxon>
        <taxon>Insecta</taxon>
        <taxon>Pterygota</taxon>
        <taxon>Neoptera</taxon>
        <taxon>Endopterygota</taxon>
        <taxon>Diptera</taxon>
        <taxon>Brachycera</taxon>
        <taxon>Muscomorpha</taxon>
        <taxon>Tephritoidea</taxon>
        <taxon>Tephritidae</taxon>
        <taxon>Ceratitis</taxon>
        <taxon>Ceratitis</taxon>
    </lineage>
</organism>